<accession>A0ABR4B248</accession>
<dbReference type="Proteomes" id="UP001590951">
    <property type="component" value="Unassembled WGS sequence"/>
</dbReference>
<comment type="caution">
    <text evidence="3">The sequence shown here is derived from an EMBL/GenBank/DDBJ whole genome shotgun (WGS) entry which is preliminary data.</text>
</comment>
<dbReference type="Gene3D" id="3.30.1390.20">
    <property type="entry name" value="Ribosomal protein L30, ferredoxin-like fold domain"/>
    <property type="match status" value="1"/>
</dbReference>
<dbReference type="PANTHER" id="PTHR11524:SF16">
    <property type="entry name" value="LARGE RIBOSOMAL SUBUNIT PROTEIN UL30"/>
    <property type="match status" value="1"/>
</dbReference>
<proteinExistence type="inferred from homology"/>
<dbReference type="Pfam" id="PF00327">
    <property type="entry name" value="Ribosomal_L30"/>
    <property type="match status" value="1"/>
</dbReference>
<evidence type="ECO:0000313" key="3">
    <source>
        <dbReference type="EMBL" id="KAL2050986.1"/>
    </source>
</evidence>
<organism evidence="3 4">
    <name type="scientific">Lepraria finkii</name>
    <dbReference type="NCBI Taxonomy" id="1340010"/>
    <lineage>
        <taxon>Eukaryota</taxon>
        <taxon>Fungi</taxon>
        <taxon>Dikarya</taxon>
        <taxon>Ascomycota</taxon>
        <taxon>Pezizomycotina</taxon>
        <taxon>Lecanoromycetes</taxon>
        <taxon>OSLEUM clade</taxon>
        <taxon>Lecanoromycetidae</taxon>
        <taxon>Lecanorales</taxon>
        <taxon>Lecanorineae</taxon>
        <taxon>Stereocaulaceae</taxon>
        <taxon>Lepraria</taxon>
    </lineage>
</organism>
<evidence type="ECO:0000259" key="2">
    <source>
        <dbReference type="Pfam" id="PF00327"/>
    </source>
</evidence>
<feature type="domain" description="Large ribosomal subunit protein uL30-like ferredoxin-like fold" evidence="2">
    <location>
        <begin position="2"/>
        <end position="49"/>
    </location>
</feature>
<evidence type="ECO:0000313" key="4">
    <source>
        <dbReference type="Proteomes" id="UP001590951"/>
    </source>
</evidence>
<dbReference type="InterPro" id="IPR039699">
    <property type="entry name" value="Ribosomal_uL30"/>
</dbReference>
<gene>
    <name evidence="3" type="ORF">ABVK25_008732</name>
</gene>
<dbReference type="SUPFAM" id="SSF55129">
    <property type="entry name" value="Ribosomal protein L30p/L7e"/>
    <property type="match status" value="1"/>
</dbReference>
<dbReference type="EMBL" id="JBHFEH010000040">
    <property type="protein sequence ID" value="KAL2050986.1"/>
    <property type="molecule type" value="Genomic_DNA"/>
</dbReference>
<evidence type="ECO:0000256" key="1">
    <source>
        <dbReference type="ARBA" id="ARBA00007594"/>
    </source>
</evidence>
<dbReference type="InterPro" id="IPR016082">
    <property type="entry name" value="Ribosomal_uL30_ferredoxin-like"/>
</dbReference>
<dbReference type="InterPro" id="IPR036919">
    <property type="entry name" value="Ribo_uL30_ferredoxin-like_sf"/>
</dbReference>
<reference evidence="3 4" key="1">
    <citation type="submission" date="2024-09" db="EMBL/GenBank/DDBJ databases">
        <title>Rethinking Asexuality: The Enigmatic Case of Functional Sexual Genes in Lepraria (Stereocaulaceae).</title>
        <authorList>
            <person name="Doellman M."/>
            <person name="Sun Y."/>
            <person name="Barcenas-Pena A."/>
            <person name="Lumbsch H.T."/>
            <person name="Grewe F."/>
        </authorList>
    </citation>
    <scope>NUCLEOTIDE SEQUENCE [LARGE SCALE GENOMIC DNA]</scope>
    <source>
        <strain evidence="3 4">Grewe 0041</strain>
    </source>
</reference>
<protein>
    <recommendedName>
        <fullName evidence="2">Large ribosomal subunit protein uL30-like ferredoxin-like fold domain-containing protein</fullName>
    </recommendedName>
</protein>
<dbReference type="PANTHER" id="PTHR11524">
    <property type="entry name" value="60S RIBOSOMAL PROTEIN L7"/>
    <property type="match status" value="1"/>
</dbReference>
<comment type="similarity">
    <text evidence="1">Belongs to the universal ribosomal protein uL30 family.</text>
</comment>
<sequence>MFVVRLKGINKIEPKPRKILELLRLLQINNRVFFKLTIATPEIKIVEPYMGYGCPSPKTVRELLYKRGYGKVDKQRIP</sequence>
<name>A0ABR4B248_9LECA</name>
<keyword evidence="4" id="KW-1185">Reference proteome</keyword>